<dbReference type="PANTHER" id="PTHR43798">
    <property type="entry name" value="MONOACYLGLYCEROL LIPASE"/>
    <property type="match status" value="1"/>
</dbReference>
<evidence type="ECO:0000313" key="3">
    <source>
        <dbReference type="Proteomes" id="UP000588586"/>
    </source>
</evidence>
<evidence type="ECO:0000259" key="1">
    <source>
        <dbReference type="Pfam" id="PF00561"/>
    </source>
</evidence>
<dbReference type="Gene3D" id="3.40.50.1820">
    <property type="entry name" value="alpha/beta hydrolase"/>
    <property type="match status" value="1"/>
</dbReference>
<dbReference type="GO" id="GO:0016787">
    <property type="term" value="F:hydrolase activity"/>
    <property type="evidence" value="ECO:0007669"/>
    <property type="project" value="UniProtKB-KW"/>
</dbReference>
<keyword evidence="2" id="KW-0378">Hydrolase</keyword>
<reference evidence="2 3" key="1">
    <citation type="submission" date="2020-04" db="EMBL/GenBank/DDBJ databases">
        <title>Knoellia sp. isolate from air conditioner.</title>
        <authorList>
            <person name="Chea S."/>
            <person name="Kim D.-U."/>
        </authorList>
    </citation>
    <scope>NUCLEOTIDE SEQUENCE [LARGE SCALE GENOMIC DNA]</scope>
    <source>
        <strain evidence="2 3">DB2414S</strain>
    </source>
</reference>
<dbReference type="InterPro" id="IPR000639">
    <property type="entry name" value="Epox_hydrolase-like"/>
</dbReference>
<comment type="caution">
    <text evidence="2">The sequence shown here is derived from an EMBL/GenBank/DDBJ whole genome shotgun (WGS) entry which is preliminary data.</text>
</comment>
<sequence length="287" mass="30931">MSRTRTFTVAAPDGALLRVEEYAAQPPAEDAPTVVLAHGWTLTRRSWLPVIERLVEQDVRVIAYDQRGHGQSSALRDQPTVRQLGDDLYAVLNVVAPQGKVVLGGHSMGGMTIMAYAGRHPVDFADRVAGVVLVATSAGQLRTALPPMEAAFMRVAARLPRLKAGPAITTSGQRRLLFGTDADPEHVRLTRNQVAATSLPTLGRFFSALGRHDEAEALAHLAETPTVVLAGERDRLTPPSHAQRIGELVPNARVEVLAGKGHMLMYEATDEVVAAFDSVLAAQPERH</sequence>
<dbReference type="AlphaFoldDB" id="A0A849HDF5"/>
<dbReference type="Pfam" id="PF00561">
    <property type="entry name" value="Abhydrolase_1"/>
    <property type="match status" value="1"/>
</dbReference>
<dbReference type="InterPro" id="IPR029058">
    <property type="entry name" value="AB_hydrolase_fold"/>
</dbReference>
<keyword evidence="3" id="KW-1185">Reference proteome</keyword>
<dbReference type="PRINTS" id="PR00111">
    <property type="entry name" value="ABHYDROLASE"/>
</dbReference>
<feature type="domain" description="AB hydrolase-1" evidence="1">
    <location>
        <begin position="32"/>
        <end position="268"/>
    </location>
</feature>
<dbReference type="Proteomes" id="UP000588586">
    <property type="component" value="Unassembled WGS sequence"/>
</dbReference>
<dbReference type="EMBL" id="JABEPQ010000005">
    <property type="protein sequence ID" value="NNM47930.1"/>
    <property type="molecule type" value="Genomic_DNA"/>
</dbReference>
<evidence type="ECO:0000313" key="2">
    <source>
        <dbReference type="EMBL" id="NNM47930.1"/>
    </source>
</evidence>
<dbReference type="PRINTS" id="PR00412">
    <property type="entry name" value="EPOXHYDRLASE"/>
</dbReference>
<dbReference type="InterPro" id="IPR000073">
    <property type="entry name" value="AB_hydrolase_1"/>
</dbReference>
<dbReference type="RefSeq" id="WP_171245050.1">
    <property type="nucleotide sequence ID" value="NZ_JABEPQ010000005.1"/>
</dbReference>
<proteinExistence type="predicted"/>
<dbReference type="GO" id="GO:0016020">
    <property type="term" value="C:membrane"/>
    <property type="evidence" value="ECO:0007669"/>
    <property type="project" value="TreeGrafter"/>
</dbReference>
<accession>A0A849HDF5</accession>
<dbReference type="InterPro" id="IPR050266">
    <property type="entry name" value="AB_hydrolase_sf"/>
</dbReference>
<name>A0A849HDF5_9MICO</name>
<dbReference type="SUPFAM" id="SSF53474">
    <property type="entry name" value="alpha/beta-Hydrolases"/>
    <property type="match status" value="1"/>
</dbReference>
<gene>
    <name evidence="2" type="ORF">HJG52_18245</name>
</gene>
<protein>
    <submittedName>
        <fullName evidence="2">Alpha/beta hydrolase</fullName>
    </submittedName>
</protein>
<dbReference type="PANTHER" id="PTHR43798:SF33">
    <property type="entry name" value="HYDROLASE, PUTATIVE (AFU_ORTHOLOGUE AFUA_2G14860)-RELATED"/>
    <property type="match status" value="1"/>
</dbReference>
<organism evidence="2 3">
    <name type="scientific">Knoellia koreensis</name>
    <dbReference type="NCBI Taxonomy" id="2730921"/>
    <lineage>
        <taxon>Bacteria</taxon>
        <taxon>Bacillati</taxon>
        <taxon>Actinomycetota</taxon>
        <taxon>Actinomycetes</taxon>
        <taxon>Micrococcales</taxon>
        <taxon>Intrasporangiaceae</taxon>
        <taxon>Knoellia</taxon>
    </lineage>
</organism>